<dbReference type="Gene3D" id="3.30.460.10">
    <property type="entry name" value="Beta Polymerase, domain 2"/>
    <property type="match status" value="1"/>
</dbReference>
<keyword evidence="2" id="KW-0810">Translation regulation</keyword>
<dbReference type="GO" id="GO:0005737">
    <property type="term" value="C:cytoplasm"/>
    <property type="evidence" value="ECO:0007669"/>
    <property type="project" value="UniProtKB-SubCell"/>
</dbReference>
<evidence type="ECO:0000256" key="3">
    <source>
        <dbReference type="SAM" id="MobiDB-lite"/>
    </source>
</evidence>
<dbReference type="SUPFAM" id="SSF81301">
    <property type="entry name" value="Nucleotidyltransferase"/>
    <property type="match status" value="1"/>
</dbReference>
<comment type="subcellular location">
    <subcellularLocation>
        <location evidence="2">Cytoplasm</location>
    </subcellularLocation>
</comment>
<sequence>MENNHPNTPSGGRAPKQFSDVPASRKAADLVQWLEEHKALRVVCIDFEGQGGFADALIIASAGSVRHAQSLADGVSLMCREKNYEFLRTEGYAAGQWILVDMNDVIVNIFQEPVRELYALEALWGHGSAAAKTAGREDRGE</sequence>
<dbReference type="GO" id="GO:0017148">
    <property type="term" value="P:negative regulation of translation"/>
    <property type="evidence" value="ECO:0007669"/>
    <property type="project" value="UniProtKB-UniRule"/>
</dbReference>
<dbReference type="AlphaFoldDB" id="A0A212L8R5"/>
<keyword evidence="2" id="KW-0678">Repressor</keyword>
<dbReference type="InterPro" id="IPR043519">
    <property type="entry name" value="NT_sf"/>
</dbReference>
<dbReference type="InterPro" id="IPR004394">
    <property type="entry name" value="Iojap/RsfS/C7orf30"/>
</dbReference>
<dbReference type="EMBL" id="FMJC01000002">
    <property type="protein sequence ID" value="SCM73895.1"/>
    <property type="molecule type" value="Genomic_DNA"/>
</dbReference>
<dbReference type="RefSeq" id="WP_179980913.1">
    <property type="nucleotide sequence ID" value="NZ_LT608333.1"/>
</dbReference>
<evidence type="ECO:0000256" key="2">
    <source>
        <dbReference type="HAMAP-Rule" id="MF_01477"/>
    </source>
</evidence>
<comment type="function">
    <text evidence="2">Functions as a ribosomal silencing factor. Interacts with ribosomal protein uL14 (rplN), blocking formation of intersubunit bridge B8. Prevents association of the 30S and 50S ribosomal subunits and the formation of functional ribosomes, thus repressing translation.</text>
</comment>
<protein>
    <recommendedName>
        <fullName evidence="2">Ribosomal silencing factor RsfS</fullName>
    </recommendedName>
</protein>
<keyword evidence="2" id="KW-0963">Cytoplasm</keyword>
<comment type="subunit">
    <text evidence="2">Interacts with ribosomal protein uL14 (rplN).</text>
</comment>
<dbReference type="GO" id="GO:0042256">
    <property type="term" value="P:cytosolic ribosome assembly"/>
    <property type="evidence" value="ECO:0007669"/>
    <property type="project" value="UniProtKB-UniRule"/>
</dbReference>
<gene>
    <name evidence="2 4" type="primary">rsfS</name>
    <name evidence="4" type="ORF">KL86DES1_21606</name>
</gene>
<accession>A0A212L8R5</accession>
<dbReference type="HAMAP" id="MF_01477">
    <property type="entry name" value="Iojap_RsfS"/>
    <property type="match status" value="1"/>
</dbReference>
<proteinExistence type="inferred from homology"/>
<feature type="region of interest" description="Disordered" evidence="3">
    <location>
        <begin position="1"/>
        <end position="21"/>
    </location>
</feature>
<dbReference type="GO" id="GO:0090071">
    <property type="term" value="P:negative regulation of ribosome biogenesis"/>
    <property type="evidence" value="ECO:0007669"/>
    <property type="project" value="UniProtKB-UniRule"/>
</dbReference>
<evidence type="ECO:0000313" key="4">
    <source>
        <dbReference type="EMBL" id="SCM73895.1"/>
    </source>
</evidence>
<name>A0A212L8R5_9BACT</name>
<organism evidence="4">
    <name type="scientific">uncultured Desulfovibrio sp</name>
    <dbReference type="NCBI Taxonomy" id="167968"/>
    <lineage>
        <taxon>Bacteria</taxon>
        <taxon>Pseudomonadati</taxon>
        <taxon>Thermodesulfobacteriota</taxon>
        <taxon>Desulfovibrionia</taxon>
        <taxon>Desulfovibrionales</taxon>
        <taxon>Desulfovibrionaceae</taxon>
        <taxon>Desulfovibrio</taxon>
        <taxon>environmental samples</taxon>
    </lineage>
</organism>
<reference evidence="4" key="1">
    <citation type="submission" date="2016-08" db="EMBL/GenBank/DDBJ databases">
        <authorList>
            <person name="Seilhamer J.J."/>
        </authorList>
    </citation>
    <scope>NUCLEOTIDE SEQUENCE</scope>
    <source>
        <strain evidence="4">86-1</strain>
    </source>
</reference>
<dbReference type="PANTHER" id="PTHR21043">
    <property type="entry name" value="IOJAP SUPERFAMILY ORTHOLOG"/>
    <property type="match status" value="1"/>
</dbReference>
<feature type="compositionally biased region" description="Polar residues" evidence="3">
    <location>
        <begin position="1"/>
        <end position="10"/>
    </location>
</feature>
<dbReference type="NCBIfam" id="TIGR00090">
    <property type="entry name" value="rsfS_iojap_ybeB"/>
    <property type="match status" value="1"/>
</dbReference>
<comment type="similarity">
    <text evidence="1 2">Belongs to the Iojap/RsfS family.</text>
</comment>
<dbReference type="Pfam" id="PF02410">
    <property type="entry name" value="RsfS"/>
    <property type="match status" value="1"/>
</dbReference>
<dbReference type="PANTHER" id="PTHR21043:SF0">
    <property type="entry name" value="MITOCHONDRIAL ASSEMBLY OF RIBOSOMAL LARGE SUBUNIT PROTEIN 1"/>
    <property type="match status" value="1"/>
</dbReference>
<evidence type="ECO:0000256" key="1">
    <source>
        <dbReference type="ARBA" id="ARBA00010574"/>
    </source>
</evidence>
<dbReference type="GO" id="GO:0043023">
    <property type="term" value="F:ribosomal large subunit binding"/>
    <property type="evidence" value="ECO:0007669"/>
    <property type="project" value="TreeGrafter"/>
</dbReference>